<dbReference type="KEGG" id="ahg:AHOG_25610"/>
<name>A0A221WBS7_9PSEU</name>
<organism evidence="3 4">
    <name type="scientific">Actinoalloteichus hoggarensis</name>
    <dbReference type="NCBI Taxonomy" id="1470176"/>
    <lineage>
        <taxon>Bacteria</taxon>
        <taxon>Bacillati</taxon>
        <taxon>Actinomycetota</taxon>
        <taxon>Actinomycetes</taxon>
        <taxon>Pseudonocardiales</taxon>
        <taxon>Pseudonocardiaceae</taxon>
        <taxon>Actinoalloteichus</taxon>
    </lineage>
</organism>
<evidence type="ECO:0000256" key="1">
    <source>
        <dbReference type="SAM" id="MobiDB-lite"/>
    </source>
</evidence>
<evidence type="ECO:0000313" key="3">
    <source>
        <dbReference type="EMBL" id="ASO22727.1"/>
    </source>
</evidence>
<dbReference type="EMBL" id="CP022521">
    <property type="protein sequence ID" value="ASO22727.1"/>
    <property type="molecule type" value="Genomic_DNA"/>
</dbReference>
<sequence>MRAEPPWEHVPTHSDPPEPAVVPEPDDPGALFRTAPMRTFAFVAGVVVLSSSILATGLVTSAPGADLPGGPELSPIALAGPLVMRPDVLTAYLARPEAAPLPLAEPTDSGDVDEPLSGRVPPGEQQVVVGAPPMAETDRELVEQFFSLLDDDPNAAASLLVPELRGGGRDGFAEAWDDVRGVEVVTIDEGQAGTVVATVAIDEAHGGRLYLTQRLVVGETPRRITGVTLLDAQQNETHQS</sequence>
<keyword evidence="2" id="KW-0472">Membrane</keyword>
<feature type="region of interest" description="Disordered" evidence="1">
    <location>
        <begin position="100"/>
        <end position="124"/>
    </location>
</feature>
<keyword evidence="2" id="KW-0812">Transmembrane</keyword>
<dbReference type="Proteomes" id="UP000204221">
    <property type="component" value="Chromosome"/>
</dbReference>
<accession>A0A221WBS7</accession>
<feature type="transmembrane region" description="Helical" evidence="2">
    <location>
        <begin position="40"/>
        <end position="59"/>
    </location>
</feature>
<dbReference type="AlphaFoldDB" id="A0A221WBS7"/>
<reference evidence="3 4" key="1">
    <citation type="submission" date="2017-07" db="EMBL/GenBank/DDBJ databases">
        <title>Complete genome sequence of Actinoalloteichus hoggarensis DSM 45943, type strain of Actinoalloteichus hoggarensis.</title>
        <authorList>
            <person name="Ruckert C."/>
            <person name="Nouioui I."/>
            <person name="Willmese J."/>
            <person name="van Wezel G."/>
            <person name="Klenk H.-P."/>
            <person name="Kalinowski J."/>
            <person name="Zotchev S.B."/>
        </authorList>
    </citation>
    <scope>NUCLEOTIDE SEQUENCE [LARGE SCALE GENOMIC DNA]</scope>
    <source>
        <strain evidence="3 4">DSM 45943</strain>
    </source>
</reference>
<protein>
    <submittedName>
        <fullName evidence="3">Uncharacterized protein</fullName>
    </submittedName>
</protein>
<keyword evidence="4" id="KW-1185">Reference proteome</keyword>
<feature type="region of interest" description="Disordered" evidence="1">
    <location>
        <begin position="1"/>
        <end position="29"/>
    </location>
</feature>
<gene>
    <name evidence="3" type="ORF">AHOG_25610</name>
</gene>
<proteinExistence type="predicted"/>
<evidence type="ECO:0000313" key="4">
    <source>
        <dbReference type="Proteomes" id="UP000204221"/>
    </source>
</evidence>
<feature type="compositionally biased region" description="Basic and acidic residues" evidence="1">
    <location>
        <begin position="1"/>
        <end position="16"/>
    </location>
</feature>
<evidence type="ECO:0000256" key="2">
    <source>
        <dbReference type="SAM" id="Phobius"/>
    </source>
</evidence>
<keyword evidence="2" id="KW-1133">Transmembrane helix</keyword>